<dbReference type="GO" id="GO:0005886">
    <property type="term" value="C:plasma membrane"/>
    <property type="evidence" value="ECO:0007669"/>
    <property type="project" value="UniProtKB-SubCell"/>
</dbReference>
<evidence type="ECO:0000259" key="8">
    <source>
        <dbReference type="Pfam" id="PF00482"/>
    </source>
</evidence>
<keyword evidence="3" id="KW-1003">Cell membrane</keyword>
<evidence type="ECO:0000256" key="6">
    <source>
        <dbReference type="ARBA" id="ARBA00023136"/>
    </source>
</evidence>
<gene>
    <name evidence="9" type="ORF">C9J12_21245</name>
</gene>
<evidence type="ECO:0000256" key="1">
    <source>
        <dbReference type="ARBA" id="ARBA00004651"/>
    </source>
</evidence>
<comment type="similarity">
    <text evidence="2">Belongs to the GSP F family.</text>
</comment>
<evidence type="ECO:0000313" key="9">
    <source>
        <dbReference type="EMBL" id="PSU45768.1"/>
    </source>
</evidence>
<evidence type="ECO:0000313" key="10">
    <source>
        <dbReference type="Proteomes" id="UP000240987"/>
    </source>
</evidence>
<keyword evidence="6 7" id="KW-0472">Membrane</keyword>
<organism evidence="9 10">
    <name type="scientific">Photobacterium frigidiphilum</name>
    <dbReference type="NCBI Taxonomy" id="264736"/>
    <lineage>
        <taxon>Bacteria</taxon>
        <taxon>Pseudomonadati</taxon>
        <taxon>Pseudomonadota</taxon>
        <taxon>Gammaproteobacteria</taxon>
        <taxon>Vibrionales</taxon>
        <taxon>Vibrionaceae</taxon>
        <taxon>Photobacterium</taxon>
    </lineage>
</organism>
<proteinExistence type="inferred from homology"/>
<dbReference type="RefSeq" id="WP_107244529.1">
    <property type="nucleotide sequence ID" value="NZ_PYMJ01000027.1"/>
</dbReference>
<sequence>MNINQKLFSKKQQVALIEQWLTCDEYGMSTQQFCTQLVEHGDSQSKEIGEAGLLALNGGSVTSALKGWLPELVVNSIEIAEKAGHRKTGLEGALRQLEGGQNVIKRLAGIMVIPFIVTLLISLLGVFVSGEILKAVSGLSQQSVVGVGQDFHDWVVVWGPWIVLTIFGVLLGVSVSFTRWYGPSRHITRHWPLYQSYRLATVAAFLSSLGNLSQCGMKLDDALAAISQASSSLYLNAHIKTMRIRIEEEGEKNLGKILDTGLLLTFERANLEVLGDTGDYAKLLLKSANNHEKTVQKQLDIMSAFLPKIMLIVAVLLLVVLIGTSMIQLFEMINNLR</sequence>
<protein>
    <recommendedName>
        <fullName evidence="8">Type II secretion system protein GspF domain-containing protein</fullName>
    </recommendedName>
</protein>
<keyword evidence="5 7" id="KW-1133">Transmembrane helix</keyword>
<evidence type="ECO:0000256" key="5">
    <source>
        <dbReference type="ARBA" id="ARBA00022989"/>
    </source>
</evidence>
<keyword evidence="4 7" id="KW-0812">Transmembrane</keyword>
<comment type="caution">
    <text evidence="9">The sequence shown here is derived from an EMBL/GenBank/DDBJ whole genome shotgun (WGS) entry which is preliminary data.</text>
</comment>
<reference evidence="9 10" key="1">
    <citation type="submission" date="2018-01" db="EMBL/GenBank/DDBJ databases">
        <title>Whole genome sequencing of Histamine producing bacteria.</title>
        <authorList>
            <person name="Butler K."/>
        </authorList>
    </citation>
    <scope>NUCLEOTIDE SEQUENCE [LARGE SCALE GENOMIC DNA]</scope>
    <source>
        <strain evidence="9 10">JCM 12947</strain>
    </source>
</reference>
<name>A0A2T3JA97_9GAMM</name>
<evidence type="ECO:0000256" key="7">
    <source>
        <dbReference type="SAM" id="Phobius"/>
    </source>
</evidence>
<evidence type="ECO:0000256" key="3">
    <source>
        <dbReference type="ARBA" id="ARBA00022475"/>
    </source>
</evidence>
<dbReference type="Gene3D" id="1.20.81.30">
    <property type="entry name" value="Type II secretion system (T2SS), domain F"/>
    <property type="match status" value="2"/>
</dbReference>
<dbReference type="InterPro" id="IPR042094">
    <property type="entry name" value="T2SS_GspF_sf"/>
</dbReference>
<feature type="transmembrane region" description="Helical" evidence="7">
    <location>
        <begin position="309"/>
        <end position="330"/>
    </location>
</feature>
<dbReference type="Proteomes" id="UP000240987">
    <property type="component" value="Unassembled WGS sequence"/>
</dbReference>
<dbReference type="InterPro" id="IPR003004">
    <property type="entry name" value="GspF/PilC"/>
</dbReference>
<evidence type="ECO:0000256" key="4">
    <source>
        <dbReference type="ARBA" id="ARBA00022692"/>
    </source>
</evidence>
<evidence type="ECO:0000256" key="2">
    <source>
        <dbReference type="ARBA" id="ARBA00005745"/>
    </source>
</evidence>
<accession>A0A2T3JA97</accession>
<dbReference type="AlphaFoldDB" id="A0A2T3JA97"/>
<dbReference type="InterPro" id="IPR018076">
    <property type="entry name" value="T2SS_GspF_dom"/>
</dbReference>
<feature type="transmembrane region" description="Helical" evidence="7">
    <location>
        <begin position="107"/>
        <end position="128"/>
    </location>
</feature>
<comment type="subcellular location">
    <subcellularLocation>
        <location evidence="1">Cell membrane</location>
        <topology evidence="1">Multi-pass membrane protein</topology>
    </subcellularLocation>
</comment>
<dbReference type="PANTHER" id="PTHR30012:SF0">
    <property type="entry name" value="TYPE II SECRETION SYSTEM PROTEIN F-RELATED"/>
    <property type="match status" value="1"/>
</dbReference>
<dbReference type="Pfam" id="PF00482">
    <property type="entry name" value="T2SSF"/>
    <property type="match status" value="1"/>
</dbReference>
<dbReference type="PANTHER" id="PTHR30012">
    <property type="entry name" value="GENERAL SECRETION PATHWAY PROTEIN"/>
    <property type="match status" value="1"/>
</dbReference>
<feature type="transmembrane region" description="Helical" evidence="7">
    <location>
        <begin position="161"/>
        <end position="181"/>
    </location>
</feature>
<dbReference type="OrthoDB" id="5871930at2"/>
<keyword evidence="10" id="KW-1185">Reference proteome</keyword>
<dbReference type="EMBL" id="PYMJ01000027">
    <property type="protein sequence ID" value="PSU45768.1"/>
    <property type="molecule type" value="Genomic_DNA"/>
</dbReference>
<feature type="domain" description="Type II secretion system protein GspF" evidence="8">
    <location>
        <begin position="205"/>
        <end position="323"/>
    </location>
</feature>